<feature type="transmembrane region" description="Helical" evidence="14">
    <location>
        <begin position="239"/>
        <end position="264"/>
    </location>
</feature>
<dbReference type="Proteomes" id="UP000597762">
    <property type="component" value="Unassembled WGS sequence"/>
</dbReference>
<feature type="transmembrane region" description="Helical" evidence="14">
    <location>
        <begin position="284"/>
        <end position="304"/>
    </location>
</feature>
<dbReference type="Gene3D" id="3.40.50.720">
    <property type="entry name" value="NAD(P)-binding Rossmann-like Domain"/>
    <property type="match status" value="1"/>
</dbReference>
<keyword evidence="5" id="KW-0410">Iron transport</keyword>
<evidence type="ECO:0000256" key="7">
    <source>
        <dbReference type="ARBA" id="ARBA00022753"/>
    </source>
</evidence>
<feature type="domain" description="Pyrroline-5-carboxylate reductase catalytic N-terminal" evidence="16">
    <location>
        <begin position="6"/>
        <end position="99"/>
    </location>
</feature>
<evidence type="ECO:0000256" key="3">
    <source>
        <dbReference type="ARBA" id="ARBA00004337"/>
    </source>
</evidence>
<dbReference type="EC" id="1.16.1.-" evidence="17"/>
<dbReference type="GO" id="GO:0052851">
    <property type="term" value="F:ferric-chelate reductase (NADPH) activity"/>
    <property type="evidence" value="ECO:0007669"/>
    <property type="project" value="TreeGrafter"/>
</dbReference>
<organism evidence="17 18">
    <name type="scientific">Acanthosepion pharaonis</name>
    <name type="common">Pharaoh cuttlefish</name>
    <name type="synonym">Sepia pharaonis</name>
    <dbReference type="NCBI Taxonomy" id="158019"/>
    <lineage>
        <taxon>Eukaryota</taxon>
        <taxon>Metazoa</taxon>
        <taxon>Spiralia</taxon>
        <taxon>Lophotrochozoa</taxon>
        <taxon>Mollusca</taxon>
        <taxon>Cephalopoda</taxon>
        <taxon>Coleoidea</taxon>
        <taxon>Decapodiformes</taxon>
        <taxon>Sepiida</taxon>
        <taxon>Sepiina</taxon>
        <taxon>Sepiidae</taxon>
        <taxon>Acanthosepion</taxon>
    </lineage>
</organism>
<evidence type="ECO:0000256" key="13">
    <source>
        <dbReference type="ARBA" id="ARBA00049387"/>
    </source>
</evidence>
<feature type="transmembrane region" description="Helical" evidence="14">
    <location>
        <begin position="343"/>
        <end position="368"/>
    </location>
</feature>
<comment type="catalytic activity">
    <reaction evidence="12">
        <text>2 Cu(+) + NADP(+) + H(+) = 2 Cu(2+) + NADPH</text>
        <dbReference type="Rhea" id="RHEA:71771"/>
        <dbReference type="ChEBI" id="CHEBI:15378"/>
        <dbReference type="ChEBI" id="CHEBI:29036"/>
        <dbReference type="ChEBI" id="CHEBI:49552"/>
        <dbReference type="ChEBI" id="CHEBI:57783"/>
        <dbReference type="ChEBI" id="CHEBI:58349"/>
    </reaction>
    <physiologicalReaction direction="right-to-left" evidence="12">
        <dbReference type="Rhea" id="RHEA:71773"/>
    </physiologicalReaction>
</comment>
<dbReference type="PANTHER" id="PTHR14239:SF0">
    <property type="entry name" value="F420-DEPENDENT NADP REDUCTASE"/>
    <property type="match status" value="1"/>
</dbReference>
<evidence type="ECO:0000259" key="16">
    <source>
        <dbReference type="Pfam" id="PF03807"/>
    </source>
</evidence>
<evidence type="ECO:0000256" key="2">
    <source>
        <dbReference type="ARBA" id="ARBA00001974"/>
    </source>
</evidence>
<feature type="transmembrane region" description="Helical" evidence="14">
    <location>
        <begin position="380"/>
        <end position="401"/>
    </location>
</feature>
<comment type="cofactor">
    <cofactor evidence="2">
        <name>FAD</name>
        <dbReference type="ChEBI" id="CHEBI:57692"/>
    </cofactor>
</comment>
<dbReference type="GO" id="GO:0010008">
    <property type="term" value="C:endosome membrane"/>
    <property type="evidence" value="ECO:0007669"/>
    <property type="project" value="UniProtKB-SubCell"/>
</dbReference>
<evidence type="ECO:0000256" key="14">
    <source>
        <dbReference type="SAM" id="Phobius"/>
    </source>
</evidence>
<feature type="transmembrane region" description="Helical" evidence="14">
    <location>
        <begin position="422"/>
        <end position="446"/>
    </location>
</feature>
<keyword evidence="7" id="KW-0967">Endosome</keyword>
<keyword evidence="5" id="KW-0408">Iron</keyword>
<keyword evidence="11 14" id="KW-0472">Membrane</keyword>
<accession>A0A812CN61</accession>
<keyword evidence="10" id="KW-0186">Copper</keyword>
<dbReference type="InterPro" id="IPR028939">
    <property type="entry name" value="P5C_Rdtase_cat_N"/>
</dbReference>
<dbReference type="Pfam" id="PF01794">
    <property type="entry name" value="Ferric_reduct"/>
    <property type="match status" value="1"/>
</dbReference>
<evidence type="ECO:0000313" key="17">
    <source>
        <dbReference type="EMBL" id="CAE1272778.1"/>
    </source>
</evidence>
<dbReference type="GO" id="GO:0015677">
    <property type="term" value="P:copper ion import"/>
    <property type="evidence" value="ECO:0007669"/>
    <property type="project" value="TreeGrafter"/>
</dbReference>
<protein>
    <submittedName>
        <fullName evidence="17">STEAP4</fullName>
        <ecNumber evidence="17">1.16.1.-</ecNumber>
    </submittedName>
</protein>
<evidence type="ECO:0000313" key="18">
    <source>
        <dbReference type="Proteomes" id="UP000597762"/>
    </source>
</evidence>
<comment type="cofactor">
    <cofactor evidence="1">
        <name>heme b</name>
        <dbReference type="ChEBI" id="CHEBI:60344"/>
    </cofactor>
</comment>
<dbReference type="AlphaFoldDB" id="A0A812CN61"/>
<evidence type="ECO:0000256" key="9">
    <source>
        <dbReference type="ARBA" id="ARBA00023002"/>
    </source>
</evidence>
<keyword evidence="9 17" id="KW-0560">Oxidoreductase</keyword>
<dbReference type="Pfam" id="PF03807">
    <property type="entry name" value="F420_oxidored"/>
    <property type="match status" value="1"/>
</dbReference>
<keyword evidence="8 14" id="KW-1133">Transmembrane helix</keyword>
<dbReference type="GO" id="GO:0006826">
    <property type="term" value="P:iron ion transport"/>
    <property type="evidence" value="ECO:0007669"/>
    <property type="project" value="UniProtKB-KW"/>
</dbReference>
<keyword evidence="18" id="KW-1185">Reference proteome</keyword>
<dbReference type="InterPro" id="IPR051267">
    <property type="entry name" value="STEAP_metalloreductase"/>
</dbReference>
<feature type="domain" description="Ferric oxidoreductase" evidence="15">
    <location>
        <begin position="242"/>
        <end position="377"/>
    </location>
</feature>
<sequence>MESSKKIGIIGTGDYGRALANRLLRCGYDVIMGSRDPDHSRLTQIDQRLTFAEVINTKELLEDSNIEIVFLAIHSWNFESCLSSFRNQIQDKIFIDISNRERPSKTESNAEKLVEAFPGLRVVKAFNTLSAYALESDTFGGTKQVLIASDDTTAKEKVSNLAREMGFTPVDYGVLRASREIEAYPLTLMVGWGWPTLFCLGIFIGWNIVVCIKYIYYYSRSTRRFKWDQVPLAYLNKPVCLTAITLLALSYLPGCLAAFLQIINGTKYKRFPNWFDRWLKARKMIGLYALFFSVWHVAISGIYMSPGYLGSWFESTKVHLPENTSDYVLDFSVRMNLRGEGTISVGILALLLMSILGLSSLPSVGAILNWREWRFVQSHLGYVTLFLVTAHVVIFALPGWMRSPVKMLYRSTSVHIYLSRSVHIYLSIYLTMSVHIYLTMSVHIYLSIYLSNYVCSYLSIYLSIKLGLFISIYLSIYLSRSVHI</sequence>
<keyword evidence="6 14" id="KW-0812">Transmembrane</keyword>
<evidence type="ECO:0000256" key="5">
    <source>
        <dbReference type="ARBA" id="ARBA00022496"/>
    </source>
</evidence>
<dbReference type="OrthoDB" id="550646at2759"/>
<evidence type="ECO:0000259" key="15">
    <source>
        <dbReference type="Pfam" id="PF01794"/>
    </source>
</evidence>
<dbReference type="EMBL" id="CAHIKZ030001699">
    <property type="protein sequence ID" value="CAE1272778.1"/>
    <property type="molecule type" value="Genomic_DNA"/>
</dbReference>
<evidence type="ECO:0000256" key="12">
    <source>
        <dbReference type="ARBA" id="ARBA00048958"/>
    </source>
</evidence>
<dbReference type="PANTHER" id="PTHR14239">
    <property type="entry name" value="DUDULIN-RELATED"/>
    <property type="match status" value="1"/>
</dbReference>
<evidence type="ECO:0000256" key="1">
    <source>
        <dbReference type="ARBA" id="ARBA00001970"/>
    </source>
</evidence>
<dbReference type="InterPro" id="IPR036291">
    <property type="entry name" value="NAD(P)-bd_dom_sf"/>
</dbReference>
<dbReference type="GO" id="GO:0005886">
    <property type="term" value="C:plasma membrane"/>
    <property type="evidence" value="ECO:0007669"/>
    <property type="project" value="TreeGrafter"/>
</dbReference>
<dbReference type="InterPro" id="IPR013130">
    <property type="entry name" value="Fe3_Rdtase_TM_dom"/>
</dbReference>
<feature type="transmembrane region" description="Helical" evidence="14">
    <location>
        <begin position="458"/>
        <end position="478"/>
    </location>
</feature>
<evidence type="ECO:0000256" key="6">
    <source>
        <dbReference type="ARBA" id="ARBA00022692"/>
    </source>
</evidence>
<evidence type="ECO:0000256" key="11">
    <source>
        <dbReference type="ARBA" id="ARBA00023136"/>
    </source>
</evidence>
<comment type="similarity">
    <text evidence="4">Belongs to the STEAP family.</text>
</comment>
<dbReference type="SUPFAM" id="SSF51735">
    <property type="entry name" value="NAD(P)-binding Rossmann-fold domains"/>
    <property type="match status" value="1"/>
</dbReference>
<gene>
    <name evidence="17" type="ORF">SPHA_37815</name>
</gene>
<feature type="transmembrane region" description="Helical" evidence="14">
    <location>
        <begin position="192"/>
        <end position="218"/>
    </location>
</feature>
<proteinExistence type="inferred from homology"/>
<dbReference type="GO" id="GO:0008823">
    <property type="term" value="F:cupric reductase (NADH) activity"/>
    <property type="evidence" value="ECO:0007669"/>
    <property type="project" value="TreeGrafter"/>
</dbReference>
<name>A0A812CN61_ACAPH</name>
<keyword evidence="5" id="KW-0813">Transport</keyword>
<evidence type="ECO:0000256" key="8">
    <source>
        <dbReference type="ARBA" id="ARBA00022989"/>
    </source>
</evidence>
<reference evidence="17" key="1">
    <citation type="submission" date="2021-01" db="EMBL/GenBank/DDBJ databases">
        <authorList>
            <person name="Li R."/>
            <person name="Bekaert M."/>
        </authorList>
    </citation>
    <scope>NUCLEOTIDE SEQUENCE</scope>
    <source>
        <strain evidence="17">Farmed</strain>
    </source>
</reference>
<comment type="catalytic activity">
    <reaction evidence="13">
        <text>2 Fe(2+) + NADP(+) + H(+) = 2 Fe(3+) + NADPH</text>
        <dbReference type="Rhea" id="RHEA:71767"/>
        <dbReference type="ChEBI" id="CHEBI:15378"/>
        <dbReference type="ChEBI" id="CHEBI:29033"/>
        <dbReference type="ChEBI" id="CHEBI:29034"/>
        <dbReference type="ChEBI" id="CHEBI:57783"/>
        <dbReference type="ChEBI" id="CHEBI:58349"/>
    </reaction>
    <physiologicalReaction direction="right-to-left" evidence="13">
        <dbReference type="Rhea" id="RHEA:71769"/>
    </physiologicalReaction>
</comment>
<keyword evidence="5" id="KW-0406">Ion transport</keyword>
<comment type="caution">
    <text evidence="17">The sequence shown here is derived from an EMBL/GenBank/DDBJ whole genome shotgun (WGS) entry which is preliminary data.</text>
</comment>
<evidence type="ECO:0000256" key="10">
    <source>
        <dbReference type="ARBA" id="ARBA00023008"/>
    </source>
</evidence>
<comment type="subcellular location">
    <subcellularLocation>
        <location evidence="3">Endosome membrane</location>
        <topology evidence="3">Multi-pass membrane protein</topology>
    </subcellularLocation>
</comment>
<evidence type="ECO:0000256" key="4">
    <source>
        <dbReference type="ARBA" id="ARBA00007729"/>
    </source>
</evidence>